<gene>
    <name evidence="1" type="ORF">OO017_17815</name>
</gene>
<proteinExistence type="predicted"/>
<protein>
    <recommendedName>
        <fullName evidence="3">STAS/SEC14 domain-containing protein</fullName>
    </recommendedName>
</protein>
<dbReference type="EMBL" id="JAPFQO010000013">
    <property type="protein sequence ID" value="MCX2741818.1"/>
    <property type="molecule type" value="Genomic_DNA"/>
</dbReference>
<dbReference type="RefSeq" id="WP_266054054.1">
    <property type="nucleotide sequence ID" value="NZ_JAPFQO010000013.1"/>
</dbReference>
<sequence length="160" mass="18781">MERIVGADMMAENPAGEVQDLLKTDKLRVRYAAQADTLFIYWEGAVSSEELKIGYTRIIELVRRLKPVKWQLDLQKRGTIRREDQRWVFEHVFPEVLSIVNDDVFIAVVLPVFLMHDLVSELSGDELMQDSNFLIMQHFMYPEEAQRWLNEMHLIKTGTK</sequence>
<accession>A0ABT3RIY3</accession>
<organism evidence="1 2">
    <name type="scientific">Pontibacter anaerobius</name>
    <dbReference type="NCBI Taxonomy" id="2993940"/>
    <lineage>
        <taxon>Bacteria</taxon>
        <taxon>Pseudomonadati</taxon>
        <taxon>Bacteroidota</taxon>
        <taxon>Cytophagia</taxon>
        <taxon>Cytophagales</taxon>
        <taxon>Hymenobacteraceae</taxon>
        <taxon>Pontibacter</taxon>
    </lineage>
</organism>
<evidence type="ECO:0000313" key="1">
    <source>
        <dbReference type="EMBL" id="MCX2741818.1"/>
    </source>
</evidence>
<dbReference type="Proteomes" id="UP001207228">
    <property type="component" value="Unassembled WGS sequence"/>
</dbReference>
<name>A0ABT3RIY3_9BACT</name>
<evidence type="ECO:0000313" key="2">
    <source>
        <dbReference type="Proteomes" id="UP001207228"/>
    </source>
</evidence>
<keyword evidence="2" id="KW-1185">Reference proteome</keyword>
<evidence type="ECO:0008006" key="3">
    <source>
        <dbReference type="Google" id="ProtNLM"/>
    </source>
</evidence>
<comment type="caution">
    <text evidence="1">The sequence shown here is derived from an EMBL/GenBank/DDBJ whole genome shotgun (WGS) entry which is preliminary data.</text>
</comment>
<reference evidence="1 2" key="1">
    <citation type="submission" date="2022-11" db="EMBL/GenBank/DDBJ databases">
        <title>The characterization of three novel Bacteroidetes species and genomic analysis of their roles in tidal elemental geochemical cycles.</title>
        <authorList>
            <person name="Ma K.-J."/>
        </authorList>
    </citation>
    <scope>NUCLEOTIDE SEQUENCE [LARGE SCALE GENOMIC DNA]</scope>
    <source>
        <strain evidence="1 2">M82</strain>
    </source>
</reference>